<organism evidence="1 2">
    <name type="scientific">Salmonella bongori N268-08</name>
    <dbReference type="NCBI Taxonomy" id="1197719"/>
    <lineage>
        <taxon>Bacteria</taxon>
        <taxon>Pseudomonadati</taxon>
        <taxon>Pseudomonadota</taxon>
        <taxon>Gammaproteobacteria</taxon>
        <taxon>Enterobacterales</taxon>
        <taxon>Enterobacteriaceae</taxon>
        <taxon>Salmonella</taxon>
    </lineage>
</organism>
<dbReference type="Proteomes" id="UP000015042">
    <property type="component" value="Chromosome"/>
</dbReference>
<accession>S5N2F0</accession>
<reference evidence="1 2" key="1">
    <citation type="submission" date="2013-07" db="EMBL/GenBank/DDBJ databases">
        <title>Genome sequence of Salmonella bongori N268-08 - a rare clinical isolate.</title>
        <authorList>
            <person name="Marti R."/>
            <person name="Hagens S."/>
            <person name="Loessner M.J."/>
            <person name="Klumpp J."/>
        </authorList>
    </citation>
    <scope>NUCLEOTIDE SEQUENCE [LARGE SCALE GENOMIC DNA]</scope>
    <source>
        <strain evidence="1 2">N268-08</strain>
    </source>
</reference>
<dbReference type="EMBL" id="CP006608">
    <property type="protein sequence ID" value="AGR61044.1"/>
    <property type="molecule type" value="Genomic_DNA"/>
</dbReference>
<evidence type="ECO:0000313" key="2">
    <source>
        <dbReference type="Proteomes" id="UP000015042"/>
    </source>
</evidence>
<protein>
    <submittedName>
        <fullName evidence="1">Uncharacterized protein</fullName>
    </submittedName>
</protein>
<name>S5N2F0_SALBN</name>
<sequence length="43" mass="4983">MKRDVPHLFVLNGEKLRNFPGFAWTLSQATFPVDFYNACHSQV</sequence>
<dbReference type="AlphaFoldDB" id="S5N2F0"/>
<evidence type="ECO:0000313" key="1">
    <source>
        <dbReference type="EMBL" id="AGR61044.1"/>
    </source>
</evidence>
<dbReference type="KEGG" id="sbz:A464_3860"/>
<dbReference type="PATRIC" id="fig|1197719.3.peg.3850"/>
<proteinExistence type="predicted"/>
<dbReference type="HOGENOM" id="CLU_3239261_0_0_6"/>
<gene>
    <name evidence="1" type="ORF">A464_3860</name>
</gene>